<dbReference type="KEGG" id="mgor:H0P51_13410"/>
<dbReference type="GO" id="GO:0003677">
    <property type="term" value="F:DNA binding"/>
    <property type="evidence" value="ECO:0007669"/>
    <property type="project" value="InterPro"/>
</dbReference>
<reference evidence="7" key="1">
    <citation type="submission" date="2020-07" db="EMBL/GenBank/DDBJ databases">
        <title>Description of Mycobacterium gordonae subsp. intergordonae subsp.nov. and Mycobacterium gordonae subsp. gordonae subsp. nov.</title>
        <authorList>
            <person name="Yu X."/>
        </authorList>
    </citation>
    <scope>NUCLEOTIDE SEQUENCE [LARGE SCALE GENOMIC DNA]</scope>
    <source>
        <strain evidence="7">24</strain>
    </source>
</reference>
<dbReference type="Gene3D" id="3.10.300.10">
    <property type="entry name" value="Methylpurine-DNA glycosylase (MPG)"/>
    <property type="match status" value="1"/>
</dbReference>
<keyword evidence="4 5" id="KW-0234">DNA repair</keyword>
<dbReference type="NCBIfam" id="NF002003">
    <property type="entry name" value="PRK00802.1-3"/>
    <property type="match status" value="1"/>
</dbReference>
<dbReference type="CDD" id="cd00540">
    <property type="entry name" value="AAG"/>
    <property type="match status" value="1"/>
</dbReference>
<dbReference type="SUPFAM" id="SSF50486">
    <property type="entry name" value="FMT C-terminal domain-like"/>
    <property type="match status" value="1"/>
</dbReference>
<evidence type="ECO:0000256" key="3">
    <source>
        <dbReference type="ARBA" id="ARBA00022801"/>
    </source>
</evidence>
<gene>
    <name evidence="6" type="ORF">H0P51_13410</name>
</gene>
<dbReference type="AlphaFoldDB" id="A0A7D6E1A5"/>
<sequence>MNIWPLNGDCQEPGTIGAVSSSEAAPATALALLVDPLAAAHRLLGATIEGRGASGLVVEVEAYGGVPDGPWPDAAAHSYRGRSARNAVMFGPPGRLYTYRSHGIHVCANVACGPDGTAAAVLLRACAIDDGVEAASARRGPAIRTVALARGPGNLCAALGITMADNGIDLFDPASPITLRLGDPRGAVSGPRVGVSKAADRPWRLWLGGRPEVSAYRRSPRAPAPGHSD</sequence>
<accession>A0A7D6E1A5</accession>
<reference evidence="6 7" key="2">
    <citation type="submission" date="2020-07" db="EMBL/GenBank/DDBJ databases">
        <authorList>
            <person name="Yu X."/>
        </authorList>
    </citation>
    <scope>NUCLEOTIDE SEQUENCE [LARGE SCALE GENOMIC DNA]</scope>
    <source>
        <strain evidence="7">24</strain>
    </source>
</reference>
<dbReference type="GO" id="GO:0006284">
    <property type="term" value="P:base-excision repair"/>
    <property type="evidence" value="ECO:0007669"/>
    <property type="project" value="InterPro"/>
</dbReference>
<dbReference type="EMBL" id="CP059165">
    <property type="protein sequence ID" value="QLL09764.1"/>
    <property type="molecule type" value="Genomic_DNA"/>
</dbReference>
<dbReference type="PANTHER" id="PTHR10429">
    <property type="entry name" value="DNA-3-METHYLADENINE GLYCOSYLASE"/>
    <property type="match status" value="1"/>
</dbReference>
<name>A0A7D6E1A5_9MYCO</name>
<dbReference type="EC" id="3.2.2.-" evidence="5"/>
<evidence type="ECO:0000256" key="2">
    <source>
        <dbReference type="ARBA" id="ARBA00022763"/>
    </source>
</evidence>
<dbReference type="Proteomes" id="UP000510682">
    <property type="component" value="Chromosome"/>
</dbReference>
<keyword evidence="6" id="KW-0326">Glycosidase</keyword>
<dbReference type="Pfam" id="PF02245">
    <property type="entry name" value="Pur_DNA_glyco"/>
    <property type="match status" value="1"/>
</dbReference>
<evidence type="ECO:0000313" key="7">
    <source>
        <dbReference type="Proteomes" id="UP000510682"/>
    </source>
</evidence>
<dbReference type="GO" id="GO:0003905">
    <property type="term" value="F:alkylbase DNA N-glycosylase activity"/>
    <property type="evidence" value="ECO:0007669"/>
    <property type="project" value="InterPro"/>
</dbReference>
<comment type="similarity">
    <text evidence="1 5">Belongs to the DNA glycosylase MPG family.</text>
</comment>
<keyword evidence="3 5" id="KW-0378">Hydrolase</keyword>
<evidence type="ECO:0000256" key="1">
    <source>
        <dbReference type="ARBA" id="ARBA00009232"/>
    </source>
</evidence>
<dbReference type="InterPro" id="IPR011034">
    <property type="entry name" value="Formyl_transferase-like_C_sf"/>
</dbReference>
<proteinExistence type="inferred from homology"/>
<dbReference type="PANTHER" id="PTHR10429:SF0">
    <property type="entry name" value="DNA-3-METHYLADENINE GLYCOSYLASE"/>
    <property type="match status" value="1"/>
</dbReference>
<protein>
    <recommendedName>
        <fullName evidence="5">Putative 3-methyladenine DNA glycosylase</fullName>
        <ecNumber evidence="5">3.2.2.-</ecNumber>
    </recommendedName>
</protein>
<dbReference type="NCBIfam" id="TIGR00567">
    <property type="entry name" value="3mg"/>
    <property type="match status" value="1"/>
</dbReference>
<keyword evidence="7" id="KW-1185">Reference proteome</keyword>
<evidence type="ECO:0000256" key="4">
    <source>
        <dbReference type="ARBA" id="ARBA00023204"/>
    </source>
</evidence>
<organism evidence="6 7">
    <name type="scientific">Mycobacterium vicinigordonae</name>
    <dbReference type="NCBI Taxonomy" id="1719132"/>
    <lineage>
        <taxon>Bacteria</taxon>
        <taxon>Bacillati</taxon>
        <taxon>Actinomycetota</taxon>
        <taxon>Actinomycetes</taxon>
        <taxon>Mycobacteriales</taxon>
        <taxon>Mycobacteriaceae</taxon>
        <taxon>Mycobacterium</taxon>
    </lineage>
</organism>
<evidence type="ECO:0000313" key="6">
    <source>
        <dbReference type="EMBL" id="QLL09764.1"/>
    </source>
</evidence>
<keyword evidence="2 5" id="KW-0227">DNA damage</keyword>
<dbReference type="InterPro" id="IPR003180">
    <property type="entry name" value="MPG"/>
</dbReference>
<evidence type="ECO:0000256" key="5">
    <source>
        <dbReference type="HAMAP-Rule" id="MF_00527"/>
    </source>
</evidence>
<reference evidence="7" key="3">
    <citation type="submission" date="2023-07" db="EMBL/GenBank/DDBJ databases">
        <title>Description of Mycobacterium gordonae subsp. intergordonae subsp.nov. and Mycobacterium gordonae subsp. gordonae subsp. nov.</title>
        <authorList>
            <person name="Huang H."/>
        </authorList>
    </citation>
    <scope>NUCLEOTIDE SEQUENCE [LARGE SCALE GENOMIC DNA]</scope>
    <source>
        <strain evidence="7">24</strain>
    </source>
</reference>
<dbReference type="InterPro" id="IPR036995">
    <property type="entry name" value="MPG_sf"/>
</dbReference>
<dbReference type="HAMAP" id="MF_00527">
    <property type="entry name" value="3MGH"/>
    <property type="match status" value="1"/>
</dbReference>